<keyword evidence="8" id="KW-1185">Reference proteome</keyword>
<protein>
    <recommendedName>
        <fullName evidence="3 6">Queuosine 5'-phosphate N-glycosylase/hydrolase</fullName>
        <ecNumber evidence="6">3.2.2.-</ecNumber>
    </recommendedName>
    <alternativeName>
        <fullName evidence="4 6">Queuosine-nucleotide N-glycosylase/hydrolase</fullName>
    </alternativeName>
</protein>
<evidence type="ECO:0000256" key="1">
    <source>
        <dbReference type="ARBA" id="ARBA00022801"/>
    </source>
</evidence>
<dbReference type="OrthoDB" id="416777at2759"/>
<dbReference type="PANTHER" id="PTHR21314:SF0">
    <property type="entry name" value="QUEUOSINE 5'-PHOSPHATE N-GLYCOSYLASE_HYDROLASE"/>
    <property type="match status" value="1"/>
</dbReference>
<dbReference type="InterPro" id="IPR019438">
    <property type="entry name" value="Q_salvage"/>
</dbReference>
<dbReference type="PANTHER" id="PTHR21314">
    <property type="entry name" value="QUEUOSINE 5'-PHOSPHATE N-GLYCOSYLASE_HYDROLASE-RELATED"/>
    <property type="match status" value="1"/>
</dbReference>
<dbReference type="EC" id="3.2.2.-" evidence="6"/>
<dbReference type="Proteomes" id="UP000494165">
    <property type="component" value="Unassembled WGS sequence"/>
</dbReference>
<evidence type="ECO:0000256" key="4">
    <source>
        <dbReference type="ARBA" id="ARBA00035393"/>
    </source>
</evidence>
<comment type="catalytic activity">
    <reaction evidence="5 6">
        <text>queuosine 5'-phosphate + H2O = queuine + D-ribose 5-phosphate</text>
        <dbReference type="Rhea" id="RHEA:75387"/>
        <dbReference type="ChEBI" id="CHEBI:15377"/>
        <dbReference type="ChEBI" id="CHEBI:17433"/>
        <dbReference type="ChEBI" id="CHEBI:78346"/>
        <dbReference type="ChEBI" id="CHEBI:194371"/>
    </reaction>
    <physiologicalReaction direction="left-to-right" evidence="5 6">
        <dbReference type="Rhea" id="RHEA:75388"/>
    </physiologicalReaction>
</comment>
<evidence type="ECO:0000256" key="6">
    <source>
        <dbReference type="RuleBase" id="RU365002"/>
    </source>
</evidence>
<gene>
    <name evidence="7" type="ORF">CLODIP_2_CD06536</name>
</gene>
<comment type="caution">
    <text evidence="7">The sequence shown here is derived from an EMBL/GenBank/DDBJ whole genome shotgun (WGS) entry which is preliminary data.</text>
</comment>
<evidence type="ECO:0000256" key="2">
    <source>
        <dbReference type="ARBA" id="ARBA00035119"/>
    </source>
</evidence>
<evidence type="ECO:0000313" key="8">
    <source>
        <dbReference type="Proteomes" id="UP000494165"/>
    </source>
</evidence>
<evidence type="ECO:0000256" key="5">
    <source>
        <dbReference type="ARBA" id="ARBA00048204"/>
    </source>
</evidence>
<proteinExistence type="inferred from homology"/>
<accession>A0A8S1CA77</accession>
<evidence type="ECO:0000313" key="7">
    <source>
        <dbReference type="EMBL" id="CAB3365703.1"/>
    </source>
</evidence>
<dbReference type="Pfam" id="PF10343">
    <property type="entry name" value="Q_salvage"/>
    <property type="match status" value="1"/>
</dbReference>
<comment type="function">
    <text evidence="6">Catalyzes the hydrolysis of queuosine 5'-phosphate, releasing the nucleobase queuine (q). Is required for salvage of queuine from exogenous queuosine (Q) that is imported and then converted to queuosine 5'-phosphate intracellularly.</text>
</comment>
<organism evidence="7 8">
    <name type="scientific">Cloeon dipterum</name>
    <dbReference type="NCBI Taxonomy" id="197152"/>
    <lineage>
        <taxon>Eukaryota</taxon>
        <taxon>Metazoa</taxon>
        <taxon>Ecdysozoa</taxon>
        <taxon>Arthropoda</taxon>
        <taxon>Hexapoda</taxon>
        <taxon>Insecta</taxon>
        <taxon>Pterygota</taxon>
        <taxon>Palaeoptera</taxon>
        <taxon>Ephemeroptera</taxon>
        <taxon>Pisciforma</taxon>
        <taxon>Baetidae</taxon>
        <taxon>Cloeon</taxon>
    </lineage>
</organism>
<keyword evidence="1 6" id="KW-0378">Hydrolase</keyword>
<reference evidence="7 8" key="1">
    <citation type="submission" date="2020-04" db="EMBL/GenBank/DDBJ databases">
        <authorList>
            <person name="Alioto T."/>
            <person name="Alioto T."/>
            <person name="Gomez Garrido J."/>
        </authorList>
    </citation>
    <scope>NUCLEOTIDE SEQUENCE [LARGE SCALE GENOMIC DNA]</scope>
</reference>
<dbReference type="GO" id="GO:0016787">
    <property type="term" value="F:hydrolase activity"/>
    <property type="evidence" value="ECO:0007669"/>
    <property type="project" value="UniProtKB-KW"/>
</dbReference>
<name>A0A8S1CA77_9INSE</name>
<dbReference type="GO" id="GO:0006400">
    <property type="term" value="P:tRNA modification"/>
    <property type="evidence" value="ECO:0007669"/>
    <property type="project" value="TreeGrafter"/>
</dbReference>
<comment type="similarity">
    <text evidence="2 6">Belongs to the QNG1 protein family.</text>
</comment>
<dbReference type="EMBL" id="CADEPI010000022">
    <property type="protein sequence ID" value="CAB3365703.1"/>
    <property type="molecule type" value="Genomic_DNA"/>
</dbReference>
<dbReference type="AlphaFoldDB" id="A0A8S1CA77"/>
<evidence type="ECO:0000256" key="3">
    <source>
        <dbReference type="ARBA" id="ARBA00035306"/>
    </source>
</evidence>
<sequence>MSVMLTSDALNPRASGEFIAESAKFVNIKVDGISKLATVVEERLKMNEISIRGFAESPVHPKPKDPQCLDALLVMDALNFSFWTPDNLPKWTVEYKETKYTGYFALCAALMRAKDEGIDVWKPEVYSKLSEPELARILRSCTETGPPLLPERVQCFQEIGQVILSEFDGTFATVINKCNNSAAQLLKLIVNSFPCFRDEAVYKNQKVAIYKRAQILVADVWSCFEAQGPGHFPDIDEITMFADYRVPQMLIYYDCLEYSPELQEKIEKGTELPSGSEEEVEIRGCSIAVVDRVYKQLVAKGVAKNHLVNPVLIDQWLWTERRKIASQVEHLGYHKTRTIFY</sequence>